<organism evidence="2 3">
    <name type="scientific">Fluviicola chungangensis</name>
    <dbReference type="NCBI Taxonomy" id="2597671"/>
    <lineage>
        <taxon>Bacteria</taxon>
        <taxon>Pseudomonadati</taxon>
        <taxon>Bacteroidota</taxon>
        <taxon>Flavobacteriia</taxon>
        <taxon>Flavobacteriales</taxon>
        <taxon>Crocinitomicaceae</taxon>
        <taxon>Fluviicola</taxon>
    </lineage>
</organism>
<dbReference type="Proteomes" id="UP000316008">
    <property type="component" value="Unassembled WGS sequence"/>
</dbReference>
<reference evidence="2 3" key="1">
    <citation type="submission" date="2019-07" db="EMBL/GenBank/DDBJ databases">
        <authorList>
            <person name="Huq M.A."/>
        </authorList>
    </citation>
    <scope>NUCLEOTIDE SEQUENCE [LARGE SCALE GENOMIC DNA]</scope>
    <source>
        <strain evidence="2 3">MAH-3</strain>
    </source>
</reference>
<feature type="chain" id="PRO_5022162731" description="DUF5723 domain-containing protein" evidence="1">
    <location>
        <begin position="21"/>
        <end position="409"/>
    </location>
</feature>
<feature type="signal peptide" evidence="1">
    <location>
        <begin position="1"/>
        <end position="20"/>
    </location>
</feature>
<protein>
    <recommendedName>
        <fullName evidence="4">DUF5723 domain-containing protein</fullName>
    </recommendedName>
</protein>
<proteinExistence type="predicted"/>
<keyword evidence="3" id="KW-1185">Reference proteome</keyword>
<dbReference type="AlphaFoldDB" id="A0A556MR31"/>
<evidence type="ECO:0000313" key="2">
    <source>
        <dbReference type="EMBL" id="TSJ42302.1"/>
    </source>
</evidence>
<comment type="caution">
    <text evidence="2">The sequence shown here is derived from an EMBL/GenBank/DDBJ whole genome shotgun (WGS) entry which is preliminary data.</text>
</comment>
<name>A0A556MR31_9FLAO</name>
<sequence>MKKFLYTLIAFFTTGNLLVAQSTFPVFKDSLLQSNRLLVSGNLDITGTSMKKEFVNTLAFGGYIDSDMKDRTLRSTHANNRIGAFGSGEITYVSGASNLFKSGKYSWLVKGGYYLVGNVNYTKDAFKMTFYGNSYLGVDTANLTGTRVSGMQFQKAGFGFYHKKTGSSLTLNVVNVQNQLGGYIRKGQFSQDANLDSVSLRLNGDMTYSTGKAWSKGLGFAIDFDFYLKVPWLKDSATFQFTVQNLGAAYMFEPQSQYSPDSTYRFSGFTLDQIKNSGNLFGDNFSLLDSLNIEKKEVKRWVMVPAYIQIMKLVDLTSPKKLQSFFGIRFYPTIGIVPTGFAGLFYRFVPRVSASANVAFGGSSIVRGGLMLGYHGNKVGIQLGTDDLYGLVSKKGYGQSALIRLSWVF</sequence>
<accession>A0A556MR31</accession>
<dbReference type="EMBL" id="VLPL01000005">
    <property type="protein sequence ID" value="TSJ42302.1"/>
    <property type="molecule type" value="Genomic_DNA"/>
</dbReference>
<gene>
    <name evidence="2" type="ORF">FO442_11075</name>
</gene>
<evidence type="ECO:0000313" key="3">
    <source>
        <dbReference type="Proteomes" id="UP000316008"/>
    </source>
</evidence>
<dbReference type="RefSeq" id="WP_144333257.1">
    <property type="nucleotide sequence ID" value="NZ_VLPL01000005.1"/>
</dbReference>
<evidence type="ECO:0008006" key="4">
    <source>
        <dbReference type="Google" id="ProtNLM"/>
    </source>
</evidence>
<evidence type="ECO:0000256" key="1">
    <source>
        <dbReference type="SAM" id="SignalP"/>
    </source>
</evidence>
<keyword evidence="1" id="KW-0732">Signal</keyword>
<dbReference type="OrthoDB" id="916566at2"/>